<dbReference type="EMBL" id="RBKU01000001">
    <property type="protein sequence ID" value="RKR80716.1"/>
    <property type="molecule type" value="Genomic_DNA"/>
</dbReference>
<dbReference type="Pfam" id="PF13568">
    <property type="entry name" value="OMP_b-brl_2"/>
    <property type="match status" value="1"/>
</dbReference>
<dbReference type="AlphaFoldDB" id="A0A495IVD6"/>
<feature type="signal peptide" evidence="1">
    <location>
        <begin position="1"/>
        <end position="21"/>
    </location>
</feature>
<dbReference type="InterPro" id="IPR025665">
    <property type="entry name" value="Beta-barrel_OMP_2"/>
</dbReference>
<organism evidence="3 4">
    <name type="scientific">Mucilaginibacter gracilis</name>
    <dbReference type="NCBI Taxonomy" id="423350"/>
    <lineage>
        <taxon>Bacteria</taxon>
        <taxon>Pseudomonadati</taxon>
        <taxon>Bacteroidota</taxon>
        <taxon>Sphingobacteriia</taxon>
        <taxon>Sphingobacteriales</taxon>
        <taxon>Sphingobacteriaceae</taxon>
        <taxon>Mucilaginibacter</taxon>
    </lineage>
</organism>
<comment type="caution">
    <text evidence="3">The sequence shown here is derived from an EMBL/GenBank/DDBJ whole genome shotgun (WGS) entry which is preliminary data.</text>
</comment>
<protein>
    <submittedName>
        <fullName evidence="3">Outer membrane protein with beta-barrel domain</fullName>
    </submittedName>
</protein>
<evidence type="ECO:0000313" key="4">
    <source>
        <dbReference type="Proteomes" id="UP000268007"/>
    </source>
</evidence>
<evidence type="ECO:0000259" key="2">
    <source>
        <dbReference type="Pfam" id="PF13568"/>
    </source>
</evidence>
<sequence>MNKTINVLTLCAVMGSFHSLAQKGFDISVNSGLQTTTLINQEDQAAGPELNFKQKIGIPLGIGCGYTSSSHLGLMINVIHATQGQMYTGIVKPTNDSRIFLNQINALAEANNIAMSGNYTAEVKISCTKIPILFRYTGDATKKVYFNSFAGPQVTLVNGVSLSVNDKETPLMGMSNQPANFYNKVLIDGVLGLGAGFNLSEKLSLAANLRLEYSFSDAENKSAMFTNVDGRSQKYYPDGRTANHSASGGLMIECRYRFARKEEVQIKKRPGSHFYR</sequence>
<dbReference type="RefSeq" id="WP_121196547.1">
    <property type="nucleotide sequence ID" value="NZ_RBKU01000001.1"/>
</dbReference>
<dbReference type="Proteomes" id="UP000268007">
    <property type="component" value="Unassembled WGS sequence"/>
</dbReference>
<feature type="domain" description="Outer membrane protein beta-barrel" evidence="2">
    <location>
        <begin position="21"/>
        <end position="217"/>
    </location>
</feature>
<proteinExistence type="predicted"/>
<name>A0A495IVD6_9SPHI</name>
<accession>A0A495IVD6</accession>
<evidence type="ECO:0000313" key="3">
    <source>
        <dbReference type="EMBL" id="RKR80716.1"/>
    </source>
</evidence>
<evidence type="ECO:0000256" key="1">
    <source>
        <dbReference type="SAM" id="SignalP"/>
    </source>
</evidence>
<keyword evidence="1" id="KW-0732">Signal</keyword>
<gene>
    <name evidence="3" type="ORF">BDD43_0848</name>
</gene>
<reference evidence="3 4" key="1">
    <citation type="submission" date="2018-10" db="EMBL/GenBank/DDBJ databases">
        <title>Genomic Encyclopedia of Archaeal and Bacterial Type Strains, Phase II (KMG-II): from individual species to whole genera.</title>
        <authorList>
            <person name="Goeker M."/>
        </authorList>
    </citation>
    <scope>NUCLEOTIDE SEQUENCE [LARGE SCALE GENOMIC DNA]</scope>
    <source>
        <strain evidence="3 4">DSM 18602</strain>
    </source>
</reference>
<keyword evidence="4" id="KW-1185">Reference proteome</keyword>
<feature type="chain" id="PRO_5019771433" evidence="1">
    <location>
        <begin position="22"/>
        <end position="276"/>
    </location>
</feature>